<protein>
    <submittedName>
        <fullName evidence="4">Ribosomal protein S18 acetylase RimI-like enzyme</fullName>
    </submittedName>
</protein>
<keyword evidence="5" id="KW-1185">Reference proteome</keyword>
<evidence type="ECO:0000259" key="3">
    <source>
        <dbReference type="PROSITE" id="PS51186"/>
    </source>
</evidence>
<dbReference type="InterPro" id="IPR050832">
    <property type="entry name" value="Bact_Acetyltransf"/>
</dbReference>
<keyword evidence="2" id="KW-0012">Acyltransferase</keyword>
<reference evidence="4 5" key="1">
    <citation type="submission" date="2020-08" db="EMBL/GenBank/DDBJ databases">
        <title>Genomic Encyclopedia of Type Strains, Phase IV (KMG-IV): sequencing the most valuable type-strain genomes for metagenomic binning, comparative biology and taxonomic classification.</title>
        <authorList>
            <person name="Goeker M."/>
        </authorList>
    </citation>
    <scope>NUCLEOTIDE SEQUENCE [LARGE SCALE GENOMIC DNA]</scope>
    <source>
        <strain evidence="4 5">DSM 28760</strain>
    </source>
</reference>
<dbReference type="SUPFAM" id="SSF55729">
    <property type="entry name" value="Acyl-CoA N-acyltransferases (Nat)"/>
    <property type="match status" value="1"/>
</dbReference>
<dbReference type="Proteomes" id="UP000537592">
    <property type="component" value="Unassembled WGS sequence"/>
</dbReference>
<sequence length="168" mass="18945">MNEVVISIRPARPSDAESLAAVHDVSWREAYRGILPGVALERMIAYRSPRWWQRSAGRSRNLIVLDLDNHIAGYACFGASRNMALPQQGEIDELYLDPLYQGLGLGTQLFATARRELASRRCKGLVTWALLENERACRFYERLGGRVAMQENIHVGGKQLVKVAYVFP</sequence>
<name>A0A7W5Z6D4_9HYPH</name>
<dbReference type="PROSITE" id="PS51186">
    <property type="entry name" value="GNAT"/>
    <property type="match status" value="1"/>
</dbReference>
<dbReference type="CDD" id="cd04301">
    <property type="entry name" value="NAT_SF"/>
    <property type="match status" value="1"/>
</dbReference>
<keyword evidence="4" id="KW-0687">Ribonucleoprotein</keyword>
<evidence type="ECO:0000256" key="2">
    <source>
        <dbReference type="ARBA" id="ARBA00023315"/>
    </source>
</evidence>
<comment type="caution">
    <text evidence="4">The sequence shown here is derived from an EMBL/GenBank/DDBJ whole genome shotgun (WGS) entry which is preliminary data.</text>
</comment>
<feature type="domain" description="N-acetyltransferase" evidence="3">
    <location>
        <begin position="6"/>
        <end position="168"/>
    </location>
</feature>
<dbReference type="Pfam" id="PF00583">
    <property type="entry name" value="Acetyltransf_1"/>
    <property type="match status" value="1"/>
</dbReference>
<dbReference type="PANTHER" id="PTHR43877">
    <property type="entry name" value="AMINOALKYLPHOSPHONATE N-ACETYLTRANSFERASE-RELATED-RELATED"/>
    <property type="match status" value="1"/>
</dbReference>
<keyword evidence="4" id="KW-0689">Ribosomal protein</keyword>
<organism evidence="4 5">
    <name type="scientific">Pseudochelatococcus contaminans</name>
    <dbReference type="NCBI Taxonomy" id="1538103"/>
    <lineage>
        <taxon>Bacteria</taxon>
        <taxon>Pseudomonadati</taxon>
        <taxon>Pseudomonadota</taxon>
        <taxon>Alphaproteobacteria</taxon>
        <taxon>Hyphomicrobiales</taxon>
        <taxon>Chelatococcaceae</taxon>
        <taxon>Pseudochelatococcus</taxon>
    </lineage>
</organism>
<gene>
    <name evidence="4" type="ORF">FHS81_003142</name>
</gene>
<dbReference type="InterPro" id="IPR000182">
    <property type="entry name" value="GNAT_dom"/>
</dbReference>
<keyword evidence="1" id="KW-0808">Transferase</keyword>
<dbReference type="GO" id="GO:0016747">
    <property type="term" value="F:acyltransferase activity, transferring groups other than amino-acyl groups"/>
    <property type="evidence" value="ECO:0007669"/>
    <property type="project" value="InterPro"/>
</dbReference>
<dbReference type="EMBL" id="JACICC010000010">
    <property type="protein sequence ID" value="MBB3811031.1"/>
    <property type="molecule type" value="Genomic_DNA"/>
</dbReference>
<dbReference type="InterPro" id="IPR016181">
    <property type="entry name" value="Acyl_CoA_acyltransferase"/>
</dbReference>
<dbReference type="Gene3D" id="3.40.630.30">
    <property type="match status" value="1"/>
</dbReference>
<dbReference type="GO" id="GO:0005840">
    <property type="term" value="C:ribosome"/>
    <property type="evidence" value="ECO:0007669"/>
    <property type="project" value="UniProtKB-KW"/>
</dbReference>
<evidence type="ECO:0000256" key="1">
    <source>
        <dbReference type="ARBA" id="ARBA00022679"/>
    </source>
</evidence>
<evidence type="ECO:0000313" key="5">
    <source>
        <dbReference type="Proteomes" id="UP000537592"/>
    </source>
</evidence>
<proteinExistence type="predicted"/>
<dbReference type="AlphaFoldDB" id="A0A7W5Z6D4"/>
<evidence type="ECO:0000313" key="4">
    <source>
        <dbReference type="EMBL" id="MBB3811031.1"/>
    </source>
</evidence>
<accession>A0A7W5Z6D4</accession>